<organism evidence="1 2">
    <name type="scientific">Pseudomonas fulva (strain 12-X)</name>
    <dbReference type="NCBI Taxonomy" id="743720"/>
    <lineage>
        <taxon>Bacteria</taxon>
        <taxon>Pseudomonadati</taxon>
        <taxon>Pseudomonadota</taxon>
        <taxon>Gammaproteobacteria</taxon>
        <taxon>Pseudomonadales</taxon>
        <taxon>Pseudomonadaceae</taxon>
        <taxon>Pseudomonas</taxon>
    </lineage>
</organism>
<protein>
    <submittedName>
        <fullName evidence="1">Uncharacterized protein</fullName>
    </submittedName>
</protein>
<dbReference type="RefSeq" id="WP_013790553.1">
    <property type="nucleotide sequence ID" value="NC_015556.1"/>
</dbReference>
<evidence type="ECO:0000313" key="2">
    <source>
        <dbReference type="Proteomes" id="UP000000686"/>
    </source>
</evidence>
<proteinExistence type="predicted"/>
<dbReference type="EMBL" id="CP002727">
    <property type="protein sequence ID" value="AEF21422.1"/>
    <property type="molecule type" value="Genomic_DNA"/>
</dbReference>
<dbReference type="STRING" id="743720.Psefu_1446"/>
<sequence length="263" mass="28655">MRGSITAGDLDDALAALRQLEPKLANAALADALNHTLNQAAPLVRAEMRDVFDRPTPFTLNSIRKINARPNNLEAALWIKDDKDGAATGKQFAPEDWVAPQVFGGGRQQRASETWLRQAGILPSGLFAVPGAGARLDQYGNMQRGHMMQILSGLKALNRSGSDHSATASRRSLRKGHALAFFVMKRGKTPIGIAERRGKSVSMVIAFVRQPQYRERLDFHGVVRRVAENDAQLEANIDKAIADALSGRLPTSFSRRPGGRRAG</sequence>
<dbReference type="HOGENOM" id="CLU_082961_1_0_6"/>
<reference evidence="1 2" key="1">
    <citation type="submission" date="2011-04" db="EMBL/GenBank/DDBJ databases">
        <title>Complete sequence of Pseudomonas fulva 12-X.</title>
        <authorList>
            <consortium name="US DOE Joint Genome Institute"/>
            <person name="Lucas S."/>
            <person name="Han J."/>
            <person name="Lapidus A."/>
            <person name="Cheng J.-F."/>
            <person name="Goodwin L."/>
            <person name="Pitluck S."/>
            <person name="Peters L."/>
            <person name="Mikhailova N."/>
            <person name="Pagani I."/>
            <person name="Davenport K."/>
            <person name="Han C."/>
            <person name="Tapia R."/>
            <person name="Land M."/>
            <person name="Hauser L."/>
            <person name="Kyrpides N."/>
            <person name="Ivanova N."/>
            <person name="Pagani I."/>
            <person name="Lcollab F.I."/>
            <person name="Woyke T."/>
        </authorList>
    </citation>
    <scope>NUCLEOTIDE SEQUENCE [LARGE SCALE GENOMIC DNA]</scope>
    <source>
        <strain evidence="2">12-X</strain>
    </source>
</reference>
<dbReference type="Proteomes" id="UP000000686">
    <property type="component" value="Chromosome"/>
</dbReference>
<evidence type="ECO:0000313" key="1">
    <source>
        <dbReference type="EMBL" id="AEF21422.1"/>
    </source>
</evidence>
<accession>F6AFG1</accession>
<dbReference type="AlphaFoldDB" id="F6AFG1"/>
<name>F6AFG1_PSEF1</name>
<dbReference type="KEGG" id="pfv:Psefu_1446"/>
<dbReference type="OrthoDB" id="6871774at2"/>
<dbReference type="eggNOG" id="ENOG5032SUA">
    <property type="taxonomic scope" value="Bacteria"/>
</dbReference>
<gene>
    <name evidence="1" type="ordered locus">Psefu_1446</name>
</gene>
<keyword evidence="2" id="KW-1185">Reference proteome</keyword>